<keyword evidence="10" id="KW-1133">Transmembrane helix</keyword>
<evidence type="ECO:0000259" key="11">
    <source>
        <dbReference type="PROSITE" id="PS50011"/>
    </source>
</evidence>
<dbReference type="InterPro" id="IPR011047">
    <property type="entry name" value="Quinoprotein_ADH-like_sf"/>
</dbReference>
<dbReference type="InterPro" id="IPR015943">
    <property type="entry name" value="WD40/YVTN_repeat-like_dom_sf"/>
</dbReference>
<evidence type="ECO:0000256" key="5">
    <source>
        <dbReference type="ARBA" id="ARBA00022777"/>
    </source>
</evidence>
<evidence type="ECO:0000256" key="6">
    <source>
        <dbReference type="ARBA" id="ARBA00022840"/>
    </source>
</evidence>
<evidence type="ECO:0000256" key="7">
    <source>
        <dbReference type="PROSITE-ProRule" id="PRU00221"/>
    </source>
</evidence>
<dbReference type="Pfam" id="PF00069">
    <property type="entry name" value="Pkinase"/>
    <property type="match status" value="1"/>
</dbReference>
<evidence type="ECO:0000256" key="3">
    <source>
        <dbReference type="ARBA" id="ARBA00022737"/>
    </source>
</evidence>
<dbReference type="InterPro" id="IPR008271">
    <property type="entry name" value="Ser/Thr_kinase_AS"/>
</dbReference>
<keyword evidence="5 12" id="KW-0418">Kinase</keyword>
<evidence type="ECO:0000256" key="2">
    <source>
        <dbReference type="ARBA" id="ARBA00022679"/>
    </source>
</evidence>
<accession>A0ABP9VHW3</accession>
<dbReference type="Proteomes" id="UP001416858">
    <property type="component" value="Unassembled WGS sequence"/>
</dbReference>
<gene>
    <name evidence="12" type="primary">pknD_7</name>
    <name evidence="12" type="ORF">Rcae01_00243</name>
</gene>
<keyword evidence="3" id="KW-0677">Repeat</keyword>
<protein>
    <submittedName>
        <fullName evidence="12">Serine/threonine-protein kinase PknD</fullName>
    </submittedName>
</protein>
<dbReference type="SUPFAM" id="SSF50998">
    <property type="entry name" value="Quinoprotein alcohol dehydrogenase-like"/>
    <property type="match status" value="1"/>
</dbReference>
<dbReference type="PROSITE" id="PS00107">
    <property type="entry name" value="PROTEIN_KINASE_ATP"/>
    <property type="match status" value="1"/>
</dbReference>
<sequence length="1113" mass="123889">MRNQQDLPPDAPPGLPHQSPILAKQGGRNRLRKTVPYNPGGSAATPCPAVGECVDHFRMIKPLGEGTFGRVWLAHDISLNRDVAIKFPKFSLAADHLSTRRFQREAEIAAGLSHPNLIPILDAVLTPKKAYIVSEYCPGPTLDRWMHQQNHLVSIDTAVSIVTQIASGLKVAHERDLMHRDIKPSNVIISKDERGRPFANLTDFGMARSMTDVRETMIGTPVGSAPYMSPEQACGSIDTHGAHSDVYSLGVILYELLTGVSPFAAATQMLTIRRVMEHDPPPPRDIRPTISRDLSAVVQRCLEKKPFRRYHDAGELYDDLIRVAQRRPTSARPIGRAGRTLRWAQRNPLIATLSSVAMIGVCFGIAGLWMFALNQRRYAIESQKQTLELQTALHYADQSRSRLRAMHYDSDLSLAYQMFNRGQYGEARRLLDLHRPSEGEPDLRSTEWSLLDGEVRAKYALWGRHAKPARELAILPDKQTVVTTGDDGMLMFWDIATETKRRQLSGFADQSTAIAVMPDGSLAIPGPIWPFGHRGVISIAPDTGKTLRAFQLHPTTIESIRVAGDTLASGCRYNGIKAWSFSRGRSIDIPSEIRNESVGLTPDGKTIVTGDRNIAKLRFFDAQSGRLLREVDTPGEVLQLECCEKHDWVAYTVRKENGFGIASINPLSGQSPASSWIATQSEPMALAFSDDALSLAVADFRAGVEWFKLTDTNLDHQGSPTFRSATFVSGSGGRMTDVDFLSPDSLVTTGLDGRVERFSPERLGHELFTRPPSPLHRSGTAFTSDFRHALVVTYGPDNIPNRLQYAELPERCDIAKSTSGVPTAITFRDLWKSEGAIQAIAISDDDRMIVTTDDRGLLRTSTRWQSEKPELKTTQLPMFESNDSYDVLSFSPSGRYLAVGGKVDMLQVFDLNEPTLKPILSRPNESGTHCVAYSSDDQQLAFVTGNELEVIHLPSRASQRWKTSFERACCVAFTPDAKRIVVGWEDGSLSSIDIKTRKQQAMLHGVTFSGEFAMRPSAIHFLTNQRLLMMTDSGSLQFWDMDKQLQLGTLAVWKSNYWDSYCDAIRLNHDATQMIMGYNNGDDSRIYRWNIPTADMDKSPAFDPQDNTYAKRH</sequence>
<feature type="transmembrane region" description="Helical" evidence="10">
    <location>
        <begin position="349"/>
        <end position="372"/>
    </location>
</feature>
<keyword evidence="4 8" id="KW-0547">Nucleotide-binding</keyword>
<name>A0ABP9VHW3_9BACT</name>
<dbReference type="PROSITE" id="PS00678">
    <property type="entry name" value="WD_REPEATS_1"/>
    <property type="match status" value="1"/>
</dbReference>
<feature type="region of interest" description="Disordered" evidence="9">
    <location>
        <begin position="1"/>
        <end position="35"/>
    </location>
</feature>
<evidence type="ECO:0000313" key="12">
    <source>
        <dbReference type="EMBL" id="GAA5504804.1"/>
    </source>
</evidence>
<dbReference type="Gene3D" id="2.130.10.10">
    <property type="entry name" value="YVTN repeat-like/Quinoprotein amine dehydrogenase"/>
    <property type="match status" value="2"/>
</dbReference>
<dbReference type="InterPro" id="IPR000719">
    <property type="entry name" value="Prot_kinase_dom"/>
</dbReference>
<reference evidence="12 13" key="1">
    <citation type="submission" date="2024-02" db="EMBL/GenBank/DDBJ databases">
        <title>Rhodopirellula caenicola NBRC 110016.</title>
        <authorList>
            <person name="Ichikawa N."/>
            <person name="Katano-Makiyama Y."/>
            <person name="Hidaka K."/>
        </authorList>
    </citation>
    <scope>NUCLEOTIDE SEQUENCE [LARGE SCALE GENOMIC DNA]</scope>
    <source>
        <strain evidence="12 13">NBRC 110016</strain>
    </source>
</reference>
<feature type="domain" description="Protein kinase" evidence="11">
    <location>
        <begin position="57"/>
        <end position="321"/>
    </location>
</feature>
<evidence type="ECO:0000256" key="1">
    <source>
        <dbReference type="ARBA" id="ARBA00022574"/>
    </source>
</evidence>
<evidence type="ECO:0000256" key="9">
    <source>
        <dbReference type="SAM" id="MobiDB-lite"/>
    </source>
</evidence>
<dbReference type="SMART" id="SM00320">
    <property type="entry name" value="WD40"/>
    <property type="match status" value="6"/>
</dbReference>
<proteinExistence type="predicted"/>
<dbReference type="PROSITE" id="PS50082">
    <property type="entry name" value="WD_REPEATS_2"/>
    <property type="match status" value="1"/>
</dbReference>
<dbReference type="PANTHER" id="PTHR43289">
    <property type="entry name" value="MITOGEN-ACTIVATED PROTEIN KINASE KINASE KINASE 20-RELATED"/>
    <property type="match status" value="1"/>
</dbReference>
<dbReference type="GO" id="GO:0016301">
    <property type="term" value="F:kinase activity"/>
    <property type="evidence" value="ECO:0007669"/>
    <property type="project" value="UniProtKB-KW"/>
</dbReference>
<dbReference type="EMBL" id="BAABRO010000001">
    <property type="protein sequence ID" value="GAA5504804.1"/>
    <property type="molecule type" value="Genomic_DNA"/>
</dbReference>
<feature type="binding site" evidence="8">
    <location>
        <position position="86"/>
    </location>
    <ligand>
        <name>ATP</name>
        <dbReference type="ChEBI" id="CHEBI:30616"/>
    </ligand>
</feature>
<keyword evidence="6 8" id="KW-0067">ATP-binding</keyword>
<dbReference type="PROSITE" id="PS00108">
    <property type="entry name" value="PROTEIN_KINASE_ST"/>
    <property type="match status" value="1"/>
</dbReference>
<keyword evidence="1 7" id="KW-0853">WD repeat</keyword>
<dbReference type="Pfam" id="PF00400">
    <property type="entry name" value="WD40"/>
    <property type="match status" value="1"/>
</dbReference>
<dbReference type="InterPro" id="IPR001680">
    <property type="entry name" value="WD40_rpt"/>
</dbReference>
<dbReference type="SUPFAM" id="SSF56112">
    <property type="entry name" value="Protein kinase-like (PK-like)"/>
    <property type="match status" value="1"/>
</dbReference>
<dbReference type="SMART" id="SM00220">
    <property type="entry name" value="S_TKc"/>
    <property type="match status" value="1"/>
</dbReference>
<dbReference type="SUPFAM" id="SSF63829">
    <property type="entry name" value="Calcium-dependent phosphotriesterase"/>
    <property type="match status" value="1"/>
</dbReference>
<keyword evidence="10" id="KW-0472">Membrane</keyword>
<dbReference type="PANTHER" id="PTHR43289:SF6">
    <property type="entry name" value="SERINE_THREONINE-PROTEIN KINASE NEKL-3"/>
    <property type="match status" value="1"/>
</dbReference>
<organism evidence="12 13">
    <name type="scientific">Novipirellula caenicola</name>
    <dbReference type="NCBI Taxonomy" id="1536901"/>
    <lineage>
        <taxon>Bacteria</taxon>
        <taxon>Pseudomonadati</taxon>
        <taxon>Planctomycetota</taxon>
        <taxon>Planctomycetia</taxon>
        <taxon>Pirellulales</taxon>
        <taxon>Pirellulaceae</taxon>
        <taxon>Novipirellula</taxon>
    </lineage>
</organism>
<dbReference type="InterPro" id="IPR017441">
    <property type="entry name" value="Protein_kinase_ATP_BS"/>
</dbReference>
<keyword evidence="2" id="KW-0808">Transferase</keyword>
<dbReference type="InterPro" id="IPR011009">
    <property type="entry name" value="Kinase-like_dom_sf"/>
</dbReference>
<comment type="caution">
    <text evidence="12">The sequence shown here is derived from an EMBL/GenBank/DDBJ whole genome shotgun (WGS) entry which is preliminary data.</text>
</comment>
<dbReference type="PROSITE" id="PS50011">
    <property type="entry name" value="PROTEIN_KINASE_DOM"/>
    <property type="match status" value="1"/>
</dbReference>
<dbReference type="InterPro" id="IPR019775">
    <property type="entry name" value="WD40_repeat_CS"/>
</dbReference>
<evidence type="ECO:0000313" key="13">
    <source>
        <dbReference type="Proteomes" id="UP001416858"/>
    </source>
</evidence>
<keyword evidence="10" id="KW-0812">Transmembrane</keyword>
<evidence type="ECO:0000256" key="8">
    <source>
        <dbReference type="PROSITE-ProRule" id="PRU10141"/>
    </source>
</evidence>
<evidence type="ECO:0000256" key="10">
    <source>
        <dbReference type="SAM" id="Phobius"/>
    </source>
</evidence>
<dbReference type="CDD" id="cd14014">
    <property type="entry name" value="STKc_PknB_like"/>
    <property type="match status" value="1"/>
</dbReference>
<keyword evidence="13" id="KW-1185">Reference proteome</keyword>
<feature type="repeat" description="WD" evidence="7">
    <location>
        <begin position="462"/>
        <end position="503"/>
    </location>
</feature>
<dbReference type="Gene3D" id="1.10.510.10">
    <property type="entry name" value="Transferase(Phosphotransferase) domain 1"/>
    <property type="match status" value="1"/>
</dbReference>
<evidence type="ECO:0000256" key="4">
    <source>
        <dbReference type="ARBA" id="ARBA00022741"/>
    </source>
</evidence>